<dbReference type="AlphaFoldDB" id="W1DI48"/>
<dbReference type="EMBL" id="CBWK010000090">
    <property type="protein sequence ID" value="CDL07699.1"/>
    <property type="molecule type" value="Genomic_DNA"/>
</dbReference>
<reference evidence="2" key="1">
    <citation type="submission" date="2013-10" db="EMBL/GenBank/DDBJ databases">
        <title>Antibiotic resistance diversity of beta-lactamase producers in the General Hospital Vienna.</title>
        <authorList>
            <person name="Barisic I."/>
            <person name="Mitteregger D."/>
            <person name="Hirschl A.M."/>
            <person name="Noehammer C."/>
            <person name="Wiesinger-Mayr H."/>
        </authorList>
    </citation>
    <scope>NUCLEOTIDE SEQUENCE [LARGE SCALE GENOMIC DNA]</scope>
    <source>
        <strain evidence="2">IS43</strain>
    </source>
</reference>
<organism evidence="2 3">
    <name type="scientific">Klebsiella pneumoniae IS43</name>
    <dbReference type="NCBI Taxonomy" id="1432552"/>
    <lineage>
        <taxon>Bacteria</taxon>
        <taxon>Pseudomonadati</taxon>
        <taxon>Pseudomonadota</taxon>
        <taxon>Gammaproteobacteria</taxon>
        <taxon>Enterobacterales</taxon>
        <taxon>Enterobacteriaceae</taxon>
        <taxon>Klebsiella/Raoultella group</taxon>
        <taxon>Klebsiella</taxon>
        <taxon>Klebsiella pneumoniae complex</taxon>
    </lineage>
</organism>
<evidence type="ECO:0000313" key="3">
    <source>
        <dbReference type="Proteomes" id="UP000019183"/>
    </source>
</evidence>
<protein>
    <submittedName>
        <fullName evidence="2">Transporter, MFS superfamily</fullName>
    </submittedName>
</protein>
<comment type="caution">
    <text evidence="2">The sequence shown here is derived from an EMBL/GenBank/DDBJ whole genome shotgun (WGS) entry which is preliminary data.</text>
</comment>
<accession>W1DI48</accession>
<keyword evidence="3" id="KW-1185">Reference proteome</keyword>
<keyword evidence="1" id="KW-0472">Membrane</keyword>
<name>W1DI48_KLEPN</name>
<evidence type="ECO:0000256" key="1">
    <source>
        <dbReference type="SAM" id="Phobius"/>
    </source>
</evidence>
<proteinExistence type="predicted"/>
<dbReference type="Proteomes" id="UP000019183">
    <property type="component" value="Unassembled WGS sequence"/>
</dbReference>
<sequence>MHLSCAVVFSLSLLALPLMLGSRIQLMAICLLLGAAAGALYTCRWCGRGKPSMGRS</sequence>
<feature type="transmembrane region" description="Helical" evidence="1">
    <location>
        <begin position="25"/>
        <end position="47"/>
    </location>
</feature>
<keyword evidence="1" id="KW-0812">Transmembrane</keyword>
<evidence type="ECO:0000313" key="2">
    <source>
        <dbReference type="EMBL" id="CDL07699.1"/>
    </source>
</evidence>
<keyword evidence="1" id="KW-1133">Transmembrane helix</keyword>